<protein>
    <submittedName>
        <fullName evidence="3">Histone deacetylase 6</fullName>
    </submittedName>
</protein>
<evidence type="ECO:0000313" key="4">
    <source>
        <dbReference type="Proteomes" id="UP000283530"/>
    </source>
</evidence>
<dbReference type="EMBL" id="QPKB01000001">
    <property type="protein sequence ID" value="RWR72799.1"/>
    <property type="molecule type" value="Genomic_DNA"/>
</dbReference>
<keyword evidence="1" id="KW-0479">Metal-binding</keyword>
<keyword evidence="1" id="KW-0862">Zinc</keyword>
<dbReference type="SMART" id="SM00290">
    <property type="entry name" value="ZnF_UBP"/>
    <property type="match status" value="1"/>
</dbReference>
<dbReference type="GO" id="GO:0008270">
    <property type="term" value="F:zinc ion binding"/>
    <property type="evidence" value="ECO:0007669"/>
    <property type="project" value="UniProtKB-KW"/>
</dbReference>
<dbReference type="Gene3D" id="3.30.40.10">
    <property type="entry name" value="Zinc/RING finger domain, C3HC4 (zinc finger)"/>
    <property type="match status" value="1"/>
</dbReference>
<name>A0A443N2Q7_9MAGN</name>
<dbReference type="InterPro" id="IPR013083">
    <property type="entry name" value="Znf_RING/FYVE/PHD"/>
</dbReference>
<dbReference type="PANTHER" id="PTHR47665">
    <property type="entry name" value="HISTONE DEACETYLASE-LIKE PROTEIN"/>
    <property type="match status" value="1"/>
</dbReference>
<dbReference type="STRING" id="337451.A0A443N2Q7"/>
<organism evidence="3 4">
    <name type="scientific">Cinnamomum micranthum f. kanehirae</name>
    <dbReference type="NCBI Taxonomy" id="337451"/>
    <lineage>
        <taxon>Eukaryota</taxon>
        <taxon>Viridiplantae</taxon>
        <taxon>Streptophyta</taxon>
        <taxon>Embryophyta</taxon>
        <taxon>Tracheophyta</taxon>
        <taxon>Spermatophyta</taxon>
        <taxon>Magnoliopsida</taxon>
        <taxon>Magnoliidae</taxon>
        <taxon>Laurales</taxon>
        <taxon>Lauraceae</taxon>
        <taxon>Cinnamomum</taxon>
    </lineage>
</organism>
<dbReference type="Pfam" id="PF02148">
    <property type="entry name" value="zf-UBP"/>
    <property type="match status" value="1"/>
</dbReference>
<dbReference type="Proteomes" id="UP000283530">
    <property type="component" value="Unassembled WGS sequence"/>
</dbReference>
<keyword evidence="4" id="KW-1185">Reference proteome</keyword>
<dbReference type="SUPFAM" id="SSF57850">
    <property type="entry name" value="RING/U-box"/>
    <property type="match status" value="1"/>
</dbReference>
<sequence length="249" mass="27610">MANEASSSSSTVWEEEFLGADSGWVEARTSCDHLSSLSSDLSQIPIPDSPCTRCQHPTENWLCLSCKDVLCSRFVNQHMLKHFQETEHCLALSYSDLSVWCFFCDAYLDAQVILQLRPVYEVAHLLKFGERPPFRTIEYLQLCDNQVEGSAEARRCSPLTCAAQQPSNMRGAVTAQVSDGSGRPFLTKSTCTRHSLTSATEMGQRCRPLRCLCRYAICTCHVKAESACPSCTVSGFSPIHANCPTTIHL</sequence>
<evidence type="ECO:0000256" key="1">
    <source>
        <dbReference type="PROSITE-ProRule" id="PRU00502"/>
    </source>
</evidence>
<dbReference type="InterPro" id="IPR001607">
    <property type="entry name" value="Znf_UBP"/>
</dbReference>
<evidence type="ECO:0000313" key="3">
    <source>
        <dbReference type="EMBL" id="RWR72799.1"/>
    </source>
</evidence>
<reference evidence="3 4" key="1">
    <citation type="journal article" date="2019" name="Nat. Plants">
        <title>Stout camphor tree genome fills gaps in understanding of flowering plant genome evolution.</title>
        <authorList>
            <person name="Chaw S.M."/>
            <person name="Liu Y.C."/>
            <person name="Wu Y.W."/>
            <person name="Wang H.Y."/>
            <person name="Lin C.I."/>
            <person name="Wu C.S."/>
            <person name="Ke H.M."/>
            <person name="Chang L.Y."/>
            <person name="Hsu C.Y."/>
            <person name="Yang H.T."/>
            <person name="Sudianto E."/>
            <person name="Hsu M.H."/>
            <person name="Wu K.P."/>
            <person name="Wang L.N."/>
            <person name="Leebens-Mack J.H."/>
            <person name="Tsai I.J."/>
        </authorList>
    </citation>
    <scope>NUCLEOTIDE SEQUENCE [LARGE SCALE GENOMIC DNA]</scope>
    <source>
        <strain evidence="4">cv. Chaw 1501</strain>
        <tissue evidence="3">Young leaves</tissue>
    </source>
</reference>
<gene>
    <name evidence="3" type="ORF">CKAN_00103900</name>
</gene>
<evidence type="ECO:0000259" key="2">
    <source>
        <dbReference type="PROSITE" id="PS50271"/>
    </source>
</evidence>
<dbReference type="AlphaFoldDB" id="A0A443N2Q7"/>
<keyword evidence="1" id="KW-0863">Zinc-finger</keyword>
<accession>A0A443N2Q7</accession>
<comment type="caution">
    <text evidence="3">The sequence shown here is derived from an EMBL/GenBank/DDBJ whole genome shotgun (WGS) entry which is preliminary data.</text>
</comment>
<dbReference type="PANTHER" id="PTHR47665:SF1">
    <property type="entry name" value="HISTONE DEACETYLASE-LIKE PROTEIN"/>
    <property type="match status" value="1"/>
</dbReference>
<dbReference type="OrthoDB" id="424012at2759"/>
<proteinExistence type="predicted"/>
<feature type="domain" description="UBP-type" evidence="2">
    <location>
        <begin position="29"/>
        <end position="129"/>
    </location>
</feature>
<dbReference type="PROSITE" id="PS50271">
    <property type="entry name" value="ZF_UBP"/>
    <property type="match status" value="1"/>
</dbReference>